<name>A0A0M2HF49_MICTR</name>
<evidence type="ECO:0000313" key="2">
    <source>
        <dbReference type="EMBL" id="KJL45259.1"/>
    </source>
</evidence>
<dbReference type="RefSeq" id="WP_157005274.1">
    <property type="nucleotide sequence ID" value="NZ_JYJA01000019.1"/>
</dbReference>
<keyword evidence="3" id="KW-1185">Reference proteome</keyword>
<dbReference type="Proteomes" id="UP000034098">
    <property type="component" value="Unassembled WGS sequence"/>
</dbReference>
<feature type="transmembrane region" description="Helical" evidence="1">
    <location>
        <begin position="17"/>
        <end position="38"/>
    </location>
</feature>
<keyword evidence="1" id="KW-0812">Transmembrane</keyword>
<dbReference type="OrthoDB" id="5118340at2"/>
<dbReference type="EMBL" id="JYJA01000019">
    <property type="protein sequence ID" value="KJL45259.1"/>
    <property type="molecule type" value="Genomic_DNA"/>
</dbReference>
<dbReference type="PATRIC" id="fig|69370.6.peg.304"/>
<reference evidence="2 3" key="1">
    <citation type="submission" date="2015-02" db="EMBL/GenBank/DDBJ databases">
        <title>Draft genome sequences of ten Microbacterium spp. with emphasis on heavy metal contaminated environments.</title>
        <authorList>
            <person name="Corretto E."/>
        </authorList>
    </citation>
    <scope>NUCLEOTIDE SEQUENCE [LARGE SCALE GENOMIC DNA]</scope>
    <source>
        <strain evidence="2 3">DSM 8608</strain>
    </source>
</reference>
<keyword evidence="1" id="KW-0472">Membrane</keyword>
<gene>
    <name evidence="2" type="ORF">RS82_00286</name>
</gene>
<sequence>MDEAGRGAERRNLRRRVVVLVVLAIVMVVVSVGTWVVLTAADRAVTAEGGTDYSTDAYSVTFPGSPEVGELAIPSTELSVETATWSNKQKMYAISYLAPYGGMPSVDGALESSLQNSGATLVDSEAISIDGGSGVVAQSTAEEEIIWTMIIVSDRGELFTLVQSGENKDQAYFDSFHIR</sequence>
<organism evidence="2 3">
    <name type="scientific">Microbacterium trichothecenolyticum</name>
    <name type="common">Aureobacterium trichothecenolyticum</name>
    <dbReference type="NCBI Taxonomy" id="69370"/>
    <lineage>
        <taxon>Bacteria</taxon>
        <taxon>Bacillati</taxon>
        <taxon>Actinomycetota</taxon>
        <taxon>Actinomycetes</taxon>
        <taxon>Micrococcales</taxon>
        <taxon>Microbacteriaceae</taxon>
        <taxon>Microbacterium</taxon>
    </lineage>
</organism>
<proteinExistence type="predicted"/>
<evidence type="ECO:0000313" key="3">
    <source>
        <dbReference type="Proteomes" id="UP000034098"/>
    </source>
</evidence>
<dbReference type="AlphaFoldDB" id="A0A0M2HF49"/>
<keyword evidence="1" id="KW-1133">Transmembrane helix</keyword>
<protein>
    <submittedName>
        <fullName evidence="2">Uncharacterized protein</fullName>
    </submittedName>
</protein>
<evidence type="ECO:0000256" key="1">
    <source>
        <dbReference type="SAM" id="Phobius"/>
    </source>
</evidence>
<comment type="caution">
    <text evidence="2">The sequence shown here is derived from an EMBL/GenBank/DDBJ whole genome shotgun (WGS) entry which is preliminary data.</text>
</comment>
<accession>A0A0M2HF49</accession>